<protein>
    <submittedName>
        <fullName evidence="2">DUF4326 domain-containing protein</fullName>
    </submittedName>
</protein>
<dbReference type="InterPro" id="IPR025475">
    <property type="entry name" value="DUF4326"/>
</dbReference>
<evidence type="ECO:0000313" key="3">
    <source>
        <dbReference type="Proteomes" id="UP000295301"/>
    </source>
</evidence>
<proteinExistence type="predicted"/>
<dbReference type="EMBL" id="SMUV01000071">
    <property type="protein sequence ID" value="TDK43989.1"/>
    <property type="molecule type" value="Genomic_DNA"/>
</dbReference>
<dbReference type="AlphaFoldDB" id="A0A4R5UXG6"/>
<feature type="domain" description="DUF4326" evidence="1">
    <location>
        <begin position="10"/>
        <end position="82"/>
    </location>
</feature>
<organism evidence="2 3">
    <name type="scientific">Antarcticimicrobium luteum</name>
    <dbReference type="NCBI Taxonomy" id="2547397"/>
    <lineage>
        <taxon>Bacteria</taxon>
        <taxon>Pseudomonadati</taxon>
        <taxon>Pseudomonadota</taxon>
        <taxon>Alphaproteobacteria</taxon>
        <taxon>Rhodobacterales</taxon>
        <taxon>Paracoccaceae</taxon>
        <taxon>Antarcticimicrobium</taxon>
    </lineage>
</organism>
<dbReference type="Pfam" id="PF14216">
    <property type="entry name" value="DUF4326"/>
    <property type="match status" value="1"/>
</dbReference>
<dbReference type="Proteomes" id="UP000295301">
    <property type="component" value="Unassembled WGS sequence"/>
</dbReference>
<keyword evidence="3" id="KW-1185">Reference proteome</keyword>
<name>A0A4R5UXG6_9RHOB</name>
<comment type="caution">
    <text evidence="2">The sequence shown here is derived from an EMBL/GenBank/DDBJ whole genome shotgun (WGS) entry which is preliminary data.</text>
</comment>
<evidence type="ECO:0000313" key="2">
    <source>
        <dbReference type="EMBL" id="TDK43989.1"/>
    </source>
</evidence>
<gene>
    <name evidence="2" type="ORF">E1832_16515</name>
</gene>
<reference evidence="2 3" key="1">
    <citation type="submission" date="2019-03" db="EMBL/GenBank/DDBJ databases">
        <title>Ruegeria lutea sp. nov., a novel strain, isolated from marine sediment, the Masan Bay, South Korea.</title>
        <authorList>
            <person name="Kim J."/>
            <person name="Kim D.-Y."/>
            <person name="Lee S.-S."/>
        </authorList>
    </citation>
    <scope>NUCLEOTIDE SEQUENCE [LARGE SCALE GENOMIC DNA]</scope>
    <source>
        <strain evidence="2 3">318-1</strain>
    </source>
</reference>
<sequence length="93" mass="10600">MRRDRPWRAENPDAVIVARPSRWGNPFRIGEDGIQDAAAAVREFRALTEKELRHDPHLISFVVAPLRGRDLACWCRLCDRHAEGLPLGETCPD</sequence>
<dbReference type="OrthoDB" id="3483205at2"/>
<accession>A0A4R5UXG6</accession>
<evidence type="ECO:0000259" key="1">
    <source>
        <dbReference type="Pfam" id="PF14216"/>
    </source>
</evidence>